<evidence type="ECO:0000313" key="3">
    <source>
        <dbReference type="Proteomes" id="UP000595197"/>
    </source>
</evidence>
<accession>A0ABX7BGP5</accession>
<organism evidence="2 3">
    <name type="scientific">Skermanella cutis</name>
    <dbReference type="NCBI Taxonomy" id="2775420"/>
    <lineage>
        <taxon>Bacteria</taxon>
        <taxon>Pseudomonadati</taxon>
        <taxon>Pseudomonadota</taxon>
        <taxon>Alphaproteobacteria</taxon>
        <taxon>Rhodospirillales</taxon>
        <taxon>Azospirillaceae</taxon>
        <taxon>Skermanella</taxon>
    </lineage>
</organism>
<dbReference type="CDD" id="cd05403">
    <property type="entry name" value="NT_KNTase_like"/>
    <property type="match status" value="1"/>
</dbReference>
<dbReference type="Proteomes" id="UP000595197">
    <property type="component" value="Plasmid pTT6-2"/>
</dbReference>
<protein>
    <submittedName>
        <fullName evidence="2">Nucleotidyltransferase domain-containing protein</fullName>
    </submittedName>
</protein>
<evidence type="ECO:0000259" key="1">
    <source>
        <dbReference type="Pfam" id="PF01909"/>
    </source>
</evidence>
<reference evidence="2" key="1">
    <citation type="submission" date="2021-02" db="EMBL/GenBank/DDBJ databases">
        <title>Skermanella TT6 skin isolate.</title>
        <authorList>
            <person name="Lee K."/>
            <person name="Ganzorig M."/>
        </authorList>
    </citation>
    <scope>NUCLEOTIDE SEQUENCE</scope>
    <source>
        <strain evidence="2">TT6</strain>
    </source>
</reference>
<dbReference type="RefSeq" id="WP_201083163.1">
    <property type="nucleotide sequence ID" value="NZ_CP067422.1"/>
</dbReference>
<sequence>MLAVRDAEKVAAAAGGRLVVFGSLAEGGFDERSDIDVALMAVPAGRDGDVALDVELALADAGFTADVIPERFLSESLRNRIAERGIEPGALG</sequence>
<keyword evidence="2" id="KW-0614">Plasmid</keyword>
<dbReference type="Gene3D" id="3.30.460.10">
    <property type="entry name" value="Beta Polymerase, domain 2"/>
    <property type="match status" value="1"/>
</dbReference>
<keyword evidence="3" id="KW-1185">Reference proteome</keyword>
<name>A0ABX7BGP5_9PROT</name>
<dbReference type="EMBL" id="CP067422">
    <property type="protein sequence ID" value="QQP93532.1"/>
    <property type="molecule type" value="Genomic_DNA"/>
</dbReference>
<gene>
    <name evidence="2" type="ORF">IGS68_33465</name>
</gene>
<dbReference type="InterPro" id="IPR043519">
    <property type="entry name" value="NT_sf"/>
</dbReference>
<dbReference type="InterPro" id="IPR002934">
    <property type="entry name" value="Polymerase_NTP_transf_dom"/>
</dbReference>
<dbReference type="SUPFAM" id="SSF81301">
    <property type="entry name" value="Nucleotidyltransferase"/>
    <property type="match status" value="1"/>
</dbReference>
<feature type="domain" description="Polymerase nucleotidyl transferase" evidence="1">
    <location>
        <begin position="15"/>
        <end position="44"/>
    </location>
</feature>
<evidence type="ECO:0000313" key="2">
    <source>
        <dbReference type="EMBL" id="QQP93532.1"/>
    </source>
</evidence>
<dbReference type="Pfam" id="PF01909">
    <property type="entry name" value="NTP_transf_2"/>
    <property type="match status" value="1"/>
</dbReference>
<proteinExistence type="predicted"/>
<geneLocation type="plasmid" evidence="2 3">
    <name>pTT6-2</name>
</geneLocation>